<name>U4U545_DENPD</name>
<dbReference type="Gene3D" id="3.50.30.20">
    <property type="entry name" value="Carbamoyl-phosphate synthase small subunit, N-terminal domain"/>
    <property type="match status" value="1"/>
</dbReference>
<dbReference type="OrthoDB" id="434at2759"/>
<evidence type="ECO:0000313" key="3">
    <source>
        <dbReference type="Proteomes" id="UP000030742"/>
    </source>
</evidence>
<feature type="domain" description="Carbamoyl-phosphate synthase small subunit N-terminal" evidence="1">
    <location>
        <begin position="6"/>
        <end position="110"/>
    </location>
</feature>
<dbReference type="STRING" id="77166.U4U545"/>
<evidence type="ECO:0000259" key="1">
    <source>
        <dbReference type="SMART" id="SM01097"/>
    </source>
</evidence>
<dbReference type="InterPro" id="IPR002474">
    <property type="entry name" value="CarbamoylP_synth_ssu_N"/>
</dbReference>
<sequence length="157" mass="16999">MPSSSVPAFLALDNGVVLPGKSFGAVQQTDGEVVFQTGMVGYPESLTDPSYHAQLLVLTYPIIGNYGVPAAKCDANGLPYEECDKPSHWRNVKTLSEWMQEENVPGIQLAPPTPPSQHSSLNPQVLQLLLLSDEEIEAKIGKIEAAISRNPILKMLC</sequence>
<dbReference type="SMART" id="SM01097">
    <property type="entry name" value="CPSase_sm_chain"/>
    <property type="match status" value="1"/>
</dbReference>
<dbReference type="Pfam" id="PF00988">
    <property type="entry name" value="CPSase_sm_chain"/>
    <property type="match status" value="1"/>
</dbReference>
<organism evidence="2 3">
    <name type="scientific">Dendroctonus ponderosae</name>
    <name type="common">Mountain pine beetle</name>
    <dbReference type="NCBI Taxonomy" id="77166"/>
    <lineage>
        <taxon>Eukaryota</taxon>
        <taxon>Metazoa</taxon>
        <taxon>Ecdysozoa</taxon>
        <taxon>Arthropoda</taxon>
        <taxon>Hexapoda</taxon>
        <taxon>Insecta</taxon>
        <taxon>Pterygota</taxon>
        <taxon>Neoptera</taxon>
        <taxon>Endopterygota</taxon>
        <taxon>Coleoptera</taxon>
        <taxon>Polyphaga</taxon>
        <taxon>Cucujiformia</taxon>
        <taxon>Curculionidae</taxon>
        <taxon>Scolytinae</taxon>
        <taxon>Dendroctonus</taxon>
    </lineage>
</organism>
<dbReference type="EMBL" id="KB631743">
    <property type="protein sequence ID" value="ERL85721.1"/>
    <property type="molecule type" value="Genomic_DNA"/>
</dbReference>
<dbReference type="SUPFAM" id="SSF52021">
    <property type="entry name" value="Carbamoyl phosphate synthetase, small subunit N-terminal domain"/>
    <property type="match status" value="1"/>
</dbReference>
<evidence type="ECO:0000313" key="2">
    <source>
        <dbReference type="EMBL" id="ERL85721.1"/>
    </source>
</evidence>
<proteinExistence type="predicted"/>
<dbReference type="AlphaFoldDB" id="U4U545"/>
<dbReference type="Proteomes" id="UP000030742">
    <property type="component" value="Unassembled WGS sequence"/>
</dbReference>
<accession>U4U545</accession>
<reference evidence="2 3" key="1">
    <citation type="journal article" date="2013" name="Genome Biol.">
        <title>Draft genome of the mountain pine beetle, Dendroctonus ponderosae Hopkins, a major forest pest.</title>
        <authorList>
            <person name="Keeling C.I."/>
            <person name="Yuen M.M."/>
            <person name="Liao N.Y."/>
            <person name="Docking T.R."/>
            <person name="Chan S.K."/>
            <person name="Taylor G.A."/>
            <person name="Palmquist D.L."/>
            <person name="Jackman S.D."/>
            <person name="Nguyen A."/>
            <person name="Li M."/>
            <person name="Henderson H."/>
            <person name="Janes J.K."/>
            <person name="Zhao Y."/>
            <person name="Pandoh P."/>
            <person name="Moore R."/>
            <person name="Sperling F.A."/>
            <person name="Huber D.P."/>
            <person name="Birol I."/>
            <person name="Jones S.J."/>
            <person name="Bohlmann J."/>
        </authorList>
    </citation>
    <scope>NUCLEOTIDE SEQUENCE</scope>
</reference>
<dbReference type="InterPro" id="IPR036480">
    <property type="entry name" value="CarbP_synth_ssu_N_sf"/>
</dbReference>
<gene>
    <name evidence="2" type="ORF">D910_03136</name>
</gene>
<protein>
    <recommendedName>
        <fullName evidence="1">Carbamoyl-phosphate synthase small subunit N-terminal domain-containing protein</fullName>
    </recommendedName>
</protein>